<dbReference type="RefSeq" id="WP_182848492.1">
    <property type="nucleotide sequence ID" value="NZ_BAAALP010000060.1"/>
</dbReference>
<protein>
    <submittedName>
        <fullName evidence="2">Uncharacterized protein</fullName>
    </submittedName>
</protein>
<reference evidence="2 3" key="1">
    <citation type="submission" date="2020-08" db="EMBL/GenBank/DDBJ databases">
        <title>Genomic Encyclopedia of Type Strains, Phase IV (KMG-IV): sequencing the most valuable type-strain genomes for metagenomic binning, comparative biology and taxonomic classification.</title>
        <authorList>
            <person name="Goeker M."/>
        </authorList>
    </citation>
    <scope>NUCLEOTIDE SEQUENCE [LARGE SCALE GENOMIC DNA]</scope>
    <source>
        <strain evidence="2 3">DSM 44197</strain>
    </source>
</reference>
<feature type="region of interest" description="Disordered" evidence="1">
    <location>
        <begin position="196"/>
        <end position="223"/>
    </location>
</feature>
<evidence type="ECO:0000313" key="2">
    <source>
        <dbReference type="EMBL" id="MBA8956597.1"/>
    </source>
</evidence>
<dbReference type="EMBL" id="JACJIA010000016">
    <property type="protein sequence ID" value="MBA8956597.1"/>
    <property type="molecule type" value="Genomic_DNA"/>
</dbReference>
<proteinExistence type="predicted"/>
<dbReference type="Proteomes" id="UP000572680">
    <property type="component" value="Unassembled WGS sequence"/>
</dbReference>
<feature type="compositionally biased region" description="Basic and acidic residues" evidence="1">
    <location>
        <begin position="202"/>
        <end position="213"/>
    </location>
</feature>
<evidence type="ECO:0000256" key="1">
    <source>
        <dbReference type="SAM" id="MobiDB-lite"/>
    </source>
</evidence>
<organism evidence="2 3">
    <name type="scientific">Actinomadura namibiensis</name>
    <dbReference type="NCBI Taxonomy" id="182080"/>
    <lineage>
        <taxon>Bacteria</taxon>
        <taxon>Bacillati</taxon>
        <taxon>Actinomycetota</taxon>
        <taxon>Actinomycetes</taxon>
        <taxon>Streptosporangiales</taxon>
        <taxon>Thermomonosporaceae</taxon>
        <taxon>Actinomadura</taxon>
    </lineage>
</organism>
<feature type="region of interest" description="Disordered" evidence="1">
    <location>
        <begin position="268"/>
        <end position="294"/>
    </location>
</feature>
<keyword evidence="3" id="KW-1185">Reference proteome</keyword>
<comment type="caution">
    <text evidence="2">The sequence shown here is derived from an EMBL/GenBank/DDBJ whole genome shotgun (WGS) entry which is preliminary data.</text>
</comment>
<dbReference type="AlphaFoldDB" id="A0A7W3LYJ7"/>
<name>A0A7W3LYJ7_ACTNM</name>
<gene>
    <name evidence="2" type="ORF">HNR61_008280</name>
</gene>
<sequence>MELVGKPTLVVEMRPGMAARSTARGLLSVAGLDMASLNDLCAAYGGSMRPLSGMSKEWLLRLTATLPPSADSLDLSRYYRVAVPVDQMEETAAVLRANPLMEDVYVQLPGQPGVWRKISPTGVEPPAAIPDFISRQGYLGPVPGGFDVRRAWELPGGCGAEVQIVHIDAAWQFTHKDLTGNQGGVLRPGRWRNHDTAAALGHGEDPRRARQGPDLETSGAGAAKNIDDRLTGLEQAMARLAHFIGTELRPDLSASALFDEDQPVGVTGTLADQLRHRAQQPKDTKDIETPWSAG</sequence>
<evidence type="ECO:0000313" key="3">
    <source>
        <dbReference type="Proteomes" id="UP000572680"/>
    </source>
</evidence>
<accession>A0A7W3LYJ7</accession>